<keyword evidence="2" id="KW-0472">Membrane</keyword>
<evidence type="ECO:0000256" key="1">
    <source>
        <dbReference type="SAM" id="MobiDB-lite"/>
    </source>
</evidence>
<reference evidence="3 4" key="1">
    <citation type="submission" date="2019-09" db="EMBL/GenBank/DDBJ databases">
        <title>The hologenome of the rock-dwelling lichen Lasallia pustulata.</title>
        <authorList>
            <person name="Greshake Tzovaras B."/>
            <person name="Segers F."/>
            <person name="Bicker A."/>
            <person name="Dal Grande F."/>
            <person name="Otte J."/>
            <person name="Hankeln T."/>
            <person name="Schmitt I."/>
            <person name="Ebersberger I."/>
        </authorList>
    </citation>
    <scope>NUCLEOTIDE SEQUENCE [LARGE SCALE GENOMIC DNA]</scope>
    <source>
        <strain evidence="3">A1-1</strain>
    </source>
</reference>
<dbReference type="Proteomes" id="UP000324767">
    <property type="component" value="Unassembled WGS sequence"/>
</dbReference>
<feature type="transmembrane region" description="Helical" evidence="2">
    <location>
        <begin position="158"/>
        <end position="184"/>
    </location>
</feature>
<dbReference type="OrthoDB" id="4582561at2759"/>
<accession>A0A5M8PNW4</accession>
<protein>
    <submittedName>
        <fullName evidence="3">Uncharacterized protein</fullName>
    </submittedName>
</protein>
<dbReference type="AlphaFoldDB" id="A0A5M8PNW4"/>
<keyword evidence="2" id="KW-0812">Transmembrane</keyword>
<name>A0A5M8PNW4_9LECA</name>
<feature type="transmembrane region" description="Helical" evidence="2">
    <location>
        <begin position="325"/>
        <end position="348"/>
    </location>
</feature>
<evidence type="ECO:0000313" key="3">
    <source>
        <dbReference type="EMBL" id="KAA6410606.1"/>
    </source>
</evidence>
<keyword evidence="2" id="KW-1133">Transmembrane helix</keyword>
<feature type="transmembrane region" description="Helical" evidence="2">
    <location>
        <begin position="260"/>
        <end position="282"/>
    </location>
</feature>
<evidence type="ECO:0000313" key="4">
    <source>
        <dbReference type="Proteomes" id="UP000324767"/>
    </source>
</evidence>
<feature type="compositionally biased region" description="Low complexity" evidence="1">
    <location>
        <begin position="478"/>
        <end position="491"/>
    </location>
</feature>
<comment type="caution">
    <text evidence="3">The sequence shown here is derived from an EMBL/GenBank/DDBJ whole genome shotgun (WGS) entry which is preliminary data.</text>
</comment>
<dbReference type="EMBL" id="VXIT01000009">
    <property type="protein sequence ID" value="KAA6410606.1"/>
    <property type="molecule type" value="Genomic_DNA"/>
</dbReference>
<sequence length="511" mass="56960">MSEAALAASLESNYSGGFLYNYAHTINESTSLAADWSSWFNQNGPTCSNETALFGQRAHFISCSVYPYISHEISQGNFISSANLSVDLVNNITLAQNITGTISACLQGFCETVSSCEHITECSPTLLMVNNTLLSTEAISLCWTELCSHQSSTVNPDIAGAGVMISYLMQSALAIFAALLLYGFCQYSLMSRWRARKAAKTGPRDTLAQRESSLATRQIQVLVFTLVEFQKAQCFFSMAVQIATLVFILTEQTYYSPTDISALLTVSSMGVVSMLLNLYALMRYGQSSWYIFCLSVCSWALSLAVTFHISFAYPYHKFYWDEPIIYIYPALAPLTLVLVLWQVGIWDCGLVKATRIAYGRLPSFVRNKVFWIIMEHLCILGTFGWAFFLQSELFAMLFRGHVIDTTNWGFGQIVGITYWVPTLVEYAYQQYNGIEEGGDYRYADPVHVTAKPYCTAITPESSCTRACVHNHDVYTPDGSSSARAARSNGGSIYQSLPPEPDIELERRVPHY</sequence>
<feature type="transmembrane region" description="Helical" evidence="2">
    <location>
        <begin position="234"/>
        <end position="254"/>
    </location>
</feature>
<gene>
    <name evidence="3" type="ORF">FRX48_06028</name>
</gene>
<organism evidence="3 4">
    <name type="scientific">Lasallia pustulata</name>
    <dbReference type="NCBI Taxonomy" id="136370"/>
    <lineage>
        <taxon>Eukaryota</taxon>
        <taxon>Fungi</taxon>
        <taxon>Dikarya</taxon>
        <taxon>Ascomycota</taxon>
        <taxon>Pezizomycotina</taxon>
        <taxon>Lecanoromycetes</taxon>
        <taxon>OSLEUM clade</taxon>
        <taxon>Umbilicariomycetidae</taxon>
        <taxon>Umbilicariales</taxon>
        <taxon>Umbilicariaceae</taxon>
        <taxon>Lasallia</taxon>
    </lineage>
</organism>
<feature type="region of interest" description="Disordered" evidence="1">
    <location>
        <begin position="476"/>
        <end position="499"/>
    </location>
</feature>
<evidence type="ECO:0000256" key="2">
    <source>
        <dbReference type="SAM" id="Phobius"/>
    </source>
</evidence>
<feature type="transmembrane region" description="Helical" evidence="2">
    <location>
        <begin position="289"/>
        <end position="313"/>
    </location>
</feature>
<feature type="transmembrane region" description="Helical" evidence="2">
    <location>
        <begin position="369"/>
        <end position="388"/>
    </location>
</feature>
<proteinExistence type="predicted"/>